<dbReference type="PANTHER" id="PTHR44240:SF10">
    <property type="entry name" value="J DOMAIN-CONTAINING PROTEIN"/>
    <property type="match status" value="1"/>
</dbReference>
<feature type="compositionally biased region" description="Low complexity" evidence="1">
    <location>
        <begin position="23"/>
        <end position="32"/>
    </location>
</feature>
<dbReference type="Gene3D" id="1.10.287.110">
    <property type="entry name" value="DnaJ domain"/>
    <property type="match status" value="1"/>
</dbReference>
<organism evidence="3 4">
    <name type="scientific">Adiantum capillus-veneris</name>
    <name type="common">Maidenhair fern</name>
    <dbReference type="NCBI Taxonomy" id="13818"/>
    <lineage>
        <taxon>Eukaryota</taxon>
        <taxon>Viridiplantae</taxon>
        <taxon>Streptophyta</taxon>
        <taxon>Embryophyta</taxon>
        <taxon>Tracheophyta</taxon>
        <taxon>Polypodiopsida</taxon>
        <taxon>Polypodiidae</taxon>
        <taxon>Polypodiales</taxon>
        <taxon>Pteridineae</taxon>
        <taxon>Pteridaceae</taxon>
        <taxon>Vittarioideae</taxon>
        <taxon>Adiantum</taxon>
    </lineage>
</organism>
<keyword evidence="4" id="KW-1185">Reference proteome</keyword>
<reference evidence="3" key="1">
    <citation type="submission" date="2021-01" db="EMBL/GenBank/DDBJ databases">
        <title>Adiantum capillus-veneris genome.</title>
        <authorList>
            <person name="Fang Y."/>
            <person name="Liao Q."/>
        </authorList>
    </citation>
    <scope>NUCLEOTIDE SEQUENCE</scope>
    <source>
        <strain evidence="3">H3</strain>
        <tissue evidence="3">Leaf</tissue>
    </source>
</reference>
<evidence type="ECO:0000313" key="4">
    <source>
        <dbReference type="Proteomes" id="UP000886520"/>
    </source>
</evidence>
<feature type="compositionally biased region" description="Polar residues" evidence="1">
    <location>
        <begin position="54"/>
        <end position="63"/>
    </location>
</feature>
<dbReference type="SMART" id="SM00271">
    <property type="entry name" value="DnaJ"/>
    <property type="match status" value="1"/>
</dbReference>
<accession>A0A9D4URX1</accession>
<feature type="region of interest" description="Disordered" evidence="1">
    <location>
        <begin position="23"/>
        <end position="68"/>
    </location>
</feature>
<dbReference type="InterPro" id="IPR001623">
    <property type="entry name" value="DnaJ_domain"/>
</dbReference>
<proteinExistence type="predicted"/>
<gene>
    <name evidence="3" type="ORF">GOP47_0012982</name>
</gene>
<protein>
    <recommendedName>
        <fullName evidence="2">J domain-containing protein</fullName>
    </recommendedName>
</protein>
<dbReference type="PRINTS" id="PR00625">
    <property type="entry name" value="JDOMAIN"/>
</dbReference>
<dbReference type="Proteomes" id="UP000886520">
    <property type="component" value="Chromosome 12"/>
</dbReference>
<dbReference type="InterPro" id="IPR018253">
    <property type="entry name" value="DnaJ_domain_CS"/>
</dbReference>
<dbReference type="AlphaFoldDB" id="A0A9D4URX1"/>
<dbReference type="PROSITE" id="PS50076">
    <property type="entry name" value="DNAJ_2"/>
    <property type="match status" value="1"/>
</dbReference>
<evidence type="ECO:0000259" key="2">
    <source>
        <dbReference type="PROSITE" id="PS50076"/>
    </source>
</evidence>
<dbReference type="CDD" id="cd06257">
    <property type="entry name" value="DnaJ"/>
    <property type="match status" value="1"/>
</dbReference>
<evidence type="ECO:0000313" key="3">
    <source>
        <dbReference type="EMBL" id="KAI5072876.1"/>
    </source>
</evidence>
<dbReference type="OrthoDB" id="445556at2759"/>
<dbReference type="PANTHER" id="PTHR44240">
    <property type="entry name" value="DNAJ DOMAIN (PROKARYOTIC HEAT SHOCK PROTEIN)-RELATED"/>
    <property type="match status" value="1"/>
</dbReference>
<dbReference type="Pfam" id="PF00226">
    <property type="entry name" value="DnaJ"/>
    <property type="match status" value="1"/>
</dbReference>
<dbReference type="InterPro" id="IPR052276">
    <property type="entry name" value="Diphthamide-biosynth_chaperone"/>
</dbReference>
<sequence length="209" mass="22794">MTSVTSARLFRFASAHSFCAANSASRNRADNNGAPPLSSDYRSRTPGAPAGQDFRSTTSSSRSCKGPWTVPEWPRDRCSSLYEVLQVPAGANGEQIKAAYRRLAMELHPDRAAAEKKEEKTKLFCEVQAAYAVLSDPSARAAYDVKQSLIAIKAVQAANMRSSNYTSTSSSARTAAASPAFSKAAYNNMQPRPMHTKLGRNWETDQCWC</sequence>
<feature type="domain" description="J" evidence="2">
    <location>
        <begin position="80"/>
        <end position="147"/>
    </location>
</feature>
<dbReference type="InterPro" id="IPR036869">
    <property type="entry name" value="J_dom_sf"/>
</dbReference>
<comment type="caution">
    <text evidence="3">The sequence shown here is derived from an EMBL/GenBank/DDBJ whole genome shotgun (WGS) entry which is preliminary data.</text>
</comment>
<evidence type="ECO:0000256" key="1">
    <source>
        <dbReference type="SAM" id="MobiDB-lite"/>
    </source>
</evidence>
<dbReference type="SUPFAM" id="SSF46565">
    <property type="entry name" value="Chaperone J-domain"/>
    <property type="match status" value="1"/>
</dbReference>
<dbReference type="EMBL" id="JABFUD020000012">
    <property type="protein sequence ID" value="KAI5072876.1"/>
    <property type="molecule type" value="Genomic_DNA"/>
</dbReference>
<dbReference type="PROSITE" id="PS00636">
    <property type="entry name" value="DNAJ_1"/>
    <property type="match status" value="1"/>
</dbReference>
<name>A0A9D4URX1_ADICA</name>